<dbReference type="GO" id="GO:0045159">
    <property type="term" value="F:myosin II binding"/>
    <property type="evidence" value="ECO:0007669"/>
    <property type="project" value="TreeGrafter"/>
</dbReference>
<dbReference type="PANTHER" id="PTHR10241:SF25">
    <property type="entry name" value="TOMOSYN, ISOFORM C"/>
    <property type="match status" value="1"/>
</dbReference>
<evidence type="ECO:0000313" key="2">
    <source>
        <dbReference type="Proteomes" id="UP000054359"/>
    </source>
</evidence>
<dbReference type="GO" id="GO:0031201">
    <property type="term" value="C:SNARE complex"/>
    <property type="evidence" value="ECO:0007669"/>
    <property type="project" value="TreeGrafter"/>
</dbReference>
<dbReference type="OrthoDB" id="6427313at2759"/>
<dbReference type="GO" id="GO:0005886">
    <property type="term" value="C:plasma membrane"/>
    <property type="evidence" value="ECO:0007669"/>
    <property type="project" value="TreeGrafter"/>
</dbReference>
<proteinExistence type="predicted"/>
<dbReference type="Gene3D" id="2.130.10.10">
    <property type="entry name" value="YVTN repeat-like/Quinoprotein amine dehydrogenase"/>
    <property type="match status" value="1"/>
</dbReference>
<dbReference type="GO" id="GO:0019905">
    <property type="term" value="F:syntaxin binding"/>
    <property type="evidence" value="ECO:0007669"/>
    <property type="project" value="TreeGrafter"/>
</dbReference>
<dbReference type="GO" id="GO:0006887">
    <property type="term" value="P:exocytosis"/>
    <property type="evidence" value="ECO:0007669"/>
    <property type="project" value="TreeGrafter"/>
</dbReference>
<dbReference type="InterPro" id="IPR015943">
    <property type="entry name" value="WD40/YVTN_repeat-like_dom_sf"/>
</dbReference>
<dbReference type="STRING" id="407821.A0A087TN55"/>
<name>A0A087TN55_STEMI</name>
<organism evidence="1 2">
    <name type="scientific">Stegodyphus mimosarum</name>
    <name type="common">African social velvet spider</name>
    <dbReference type="NCBI Taxonomy" id="407821"/>
    <lineage>
        <taxon>Eukaryota</taxon>
        <taxon>Metazoa</taxon>
        <taxon>Ecdysozoa</taxon>
        <taxon>Arthropoda</taxon>
        <taxon>Chelicerata</taxon>
        <taxon>Arachnida</taxon>
        <taxon>Araneae</taxon>
        <taxon>Araneomorphae</taxon>
        <taxon>Entelegynae</taxon>
        <taxon>Eresoidea</taxon>
        <taxon>Eresidae</taxon>
        <taxon>Stegodyphus</taxon>
    </lineage>
</organism>
<dbReference type="GO" id="GO:0006893">
    <property type="term" value="P:Golgi to plasma membrane transport"/>
    <property type="evidence" value="ECO:0007669"/>
    <property type="project" value="TreeGrafter"/>
</dbReference>
<gene>
    <name evidence="1" type="ORF">X975_23630</name>
</gene>
<dbReference type="EMBL" id="KK115982">
    <property type="protein sequence ID" value="KFM66544.1"/>
    <property type="molecule type" value="Genomic_DNA"/>
</dbReference>
<reference evidence="1 2" key="1">
    <citation type="submission" date="2013-11" db="EMBL/GenBank/DDBJ databases">
        <title>Genome sequencing of Stegodyphus mimosarum.</title>
        <authorList>
            <person name="Bechsgaard J."/>
        </authorList>
    </citation>
    <scope>NUCLEOTIDE SEQUENCE [LARGE SCALE GENOMIC DNA]</scope>
</reference>
<dbReference type="GO" id="GO:0005096">
    <property type="term" value="F:GTPase activator activity"/>
    <property type="evidence" value="ECO:0007669"/>
    <property type="project" value="TreeGrafter"/>
</dbReference>
<dbReference type="PANTHER" id="PTHR10241">
    <property type="entry name" value="LETHAL 2 GIANT LARVAE PROTEIN"/>
    <property type="match status" value="1"/>
</dbReference>
<dbReference type="AlphaFoldDB" id="A0A087TN55"/>
<dbReference type="SUPFAM" id="SSF50978">
    <property type="entry name" value="WD40 repeat-like"/>
    <property type="match status" value="1"/>
</dbReference>
<accession>A0A087TN55</accession>
<evidence type="ECO:0000313" key="1">
    <source>
        <dbReference type="EMBL" id="KFM66544.1"/>
    </source>
</evidence>
<protein>
    <submittedName>
        <fullName evidence="1">Syntaxin-binding protein 5-like protein</fullName>
    </submittedName>
</protein>
<feature type="non-terminal residue" evidence="1">
    <location>
        <position position="146"/>
    </location>
</feature>
<keyword evidence="2" id="KW-1185">Reference proteome</keyword>
<dbReference type="InterPro" id="IPR036322">
    <property type="entry name" value="WD40_repeat_dom_sf"/>
</dbReference>
<dbReference type="Proteomes" id="UP000054359">
    <property type="component" value="Unassembled WGS sequence"/>
</dbReference>
<sequence length="146" mass="16561">MPRTEMKRSSGFFKGVLDGLRSSVSQRSECISDENLQPDLFRILKTIRHGFPFQPTAIAFDPVQRILALATKNGSLRLFGRPGVDTCVQHEIDSPVVQILFLVNEGALVTVCVDDSIHLWNIRQKQPEIVHTLRFQKERITYACLP</sequence>